<feature type="transmembrane region" description="Helical" evidence="2">
    <location>
        <begin position="265"/>
        <end position="283"/>
    </location>
</feature>
<accession>A0A5J4YK01</accession>
<gene>
    <name evidence="3" type="ORF">FVE85_4501</name>
</gene>
<keyword evidence="2" id="KW-0812">Transmembrane</keyword>
<evidence type="ECO:0000256" key="2">
    <source>
        <dbReference type="SAM" id="Phobius"/>
    </source>
</evidence>
<feature type="region of interest" description="Disordered" evidence="1">
    <location>
        <begin position="1"/>
        <end position="76"/>
    </location>
</feature>
<proteinExistence type="predicted"/>
<feature type="compositionally biased region" description="Pro residues" evidence="1">
    <location>
        <begin position="36"/>
        <end position="55"/>
    </location>
</feature>
<name>A0A5J4YK01_PORPP</name>
<keyword evidence="2" id="KW-1133">Transmembrane helix</keyword>
<sequence>MPPPPPPPPPPPAAGGGAVAAPPPPPVAGGGAVAAPAPPPTPPPAVAPSQTPPSQPVASTALGSASAGSGKPSVAFAPLEAPPVLVDSGSTLTDAGSPARDTSLNQVQVKAYKIGENEIEVDSTGASLPAVAQVQQVVKDAITGQTSANRTSSAVALVESPVKQVVDEENNVMVTATMNVTTVPAQTGLIAQIQDALKSYFAERKEHKQQVADEATGAEDKSTQAMAANQEDEEDGEYQVPKTGKEKVADVLDLVVLNLSKAPDFRLIFMIEVIIVLFWLIVAPGVVQNIVVGILYPMLLLLTGILGLFWQRTEDCIPQIKKLRVPDELPKNLADRVAVIKEKTKELEALSAEVRNIQKDIMEHVPNHEGIHVKIKLMYDTLDKSPNILHEELLVVPDGENVFEDESKRKKRKKKKDQQEAPKGRERVPPPPTEMTSFVRAALFPDRTAAKANAQLKPGKSSLLRAAKQSGIVQHKDAATGVKAMDSEQVM</sequence>
<evidence type="ECO:0000256" key="1">
    <source>
        <dbReference type="SAM" id="MobiDB-lite"/>
    </source>
</evidence>
<organism evidence="3 4">
    <name type="scientific">Porphyridium purpureum</name>
    <name type="common">Red alga</name>
    <name type="synonym">Porphyridium cruentum</name>
    <dbReference type="NCBI Taxonomy" id="35688"/>
    <lineage>
        <taxon>Eukaryota</taxon>
        <taxon>Rhodophyta</taxon>
        <taxon>Bangiophyceae</taxon>
        <taxon>Porphyridiales</taxon>
        <taxon>Porphyridiaceae</taxon>
        <taxon>Porphyridium</taxon>
    </lineage>
</organism>
<dbReference type="EMBL" id="VRMN01000016">
    <property type="protein sequence ID" value="KAA8491084.1"/>
    <property type="molecule type" value="Genomic_DNA"/>
</dbReference>
<keyword evidence="2" id="KW-0472">Membrane</keyword>
<evidence type="ECO:0000313" key="4">
    <source>
        <dbReference type="Proteomes" id="UP000324585"/>
    </source>
</evidence>
<dbReference type="Proteomes" id="UP000324585">
    <property type="component" value="Unassembled WGS sequence"/>
</dbReference>
<feature type="compositionally biased region" description="Pro residues" evidence="1">
    <location>
        <begin position="1"/>
        <end position="13"/>
    </location>
</feature>
<feature type="compositionally biased region" description="Low complexity" evidence="1">
    <location>
        <begin position="56"/>
        <end position="75"/>
    </location>
</feature>
<feature type="region of interest" description="Disordered" evidence="1">
    <location>
        <begin position="209"/>
        <end position="240"/>
    </location>
</feature>
<feature type="compositionally biased region" description="Basic and acidic residues" evidence="1">
    <location>
        <begin position="417"/>
        <end position="428"/>
    </location>
</feature>
<feature type="region of interest" description="Disordered" evidence="1">
    <location>
        <begin position="404"/>
        <end position="434"/>
    </location>
</feature>
<reference evidence="4" key="1">
    <citation type="journal article" date="2019" name="Nat. Commun.">
        <title>Expansion of phycobilisome linker gene families in mesophilic red algae.</title>
        <authorList>
            <person name="Lee J."/>
            <person name="Kim D."/>
            <person name="Bhattacharya D."/>
            <person name="Yoon H.S."/>
        </authorList>
    </citation>
    <scope>NUCLEOTIDE SEQUENCE [LARGE SCALE GENOMIC DNA]</scope>
    <source>
        <strain evidence="4">CCMP 1328</strain>
    </source>
</reference>
<comment type="caution">
    <text evidence="3">The sequence shown here is derived from an EMBL/GenBank/DDBJ whole genome shotgun (WGS) entry which is preliminary data.</text>
</comment>
<feature type="transmembrane region" description="Helical" evidence="2">
    <location>
        <begin position="290"/>
        <end position="310"/>
    </location>
</feature>
<feature type="region of interest" description="Disordered" evidence="1">
    <location>
        <begin position="470"/>
        <end position="491"/>
    </location>
</feature>
<evidence type="ECO:0000313" key="3">
    <source>
        <dbReference type="EMBL" id="KAA8491084.1"/>
    </source>
</evidence>
<keyword evidence="4" id="KW-1185">Reference proteome</keyword>
<protein>
    <submittedName>
        <fullName evidence="3">Uncharacterized protein</fullName>
    </submittedName>
</protein>
<dbReference type="AlphaFoldDB" id="A0A5J4YK01"/>